<feature type="region of interest" description="Disordered" evidence="1">
    <location>
        <begin position="1"/>
        <end position="46"/>
    </location>
</feature>
<evidence type="ECO:0000313" key="3">
    <source>
        <dbReference type="Proteomes" id="UP000305067"/>
    </source>
</evidence>
<dbReference type="Proteomes" id="UP000305067">
    <property type="component" value="Unassembled WGS sequence"/>
</dbReference>
<dbReference type="AlphaFoldDB" id="A0A5C3QMX4"/>
<reference evidence="2 3" key="1">
    <citation type="journal article" date="2019" name="Nat. Ecol. Evol.">
        <title>Megaphylogeny resolves global patterns of mushroom evolution.</title>
        <authorList>
            <person name="Varga T."/>
            <person name="Krizsan K."/>
            <person name="Foldi C."/>
            <person name="Dima B."/>
            <person name="Sanchez-Garcia M."/>
            <person name="Sanchez-Ramirez S."/>
            <person name="Szollosi G.J."/>
            <person name="Szarkandi J.G."/>
            <person name="Papp V."/>
            <person name="Albert L."/>
            <person name="Andreopoulos W."/>
            <person name="Angelini C."/>
            <person name="Antonin V."/>
            <person name="Barry K.W."/>
            <person name="Bougher N.L."/>
            <person name="Buchanan P."/>
            <person name="Buyck B."/>
            <person name="Bense V."/>
            <person name="Catcheside P."/>
            <person name="Chovatia M."/>
            <person name="Cooper J."/>
            <person name="Damon W."/>
            <person name="Desjardin D."/>
            <person name="Finy P."/>
            <person name="Geml J."/>
            <person name="Haridas S."/>
            <person name="Hughes K."/>
            <person name="Justo A."/>
            <person name="Karasinski D."/>
            <person name="Kautmanova I."/>
            <person name="Kiss B."/>
            <person name="Kocsube S."/>
            <person name="Kotiranta H."/>
            <person name="LaButti K.M."/>
            <person name="Lechner B.E."/>
            <person name="Liimatainen K."/>
            <person name="Lipzen A."/>
            <person name="Lukacs Z."/>
            <person name="Mihaltcheva S."/>
            <person name="Morgado L.N."/>
            <person name="Niskanen T."/>
            <person name="Noordeloos M.E."/>
            <person name="Ohm R.A."/>
            <person name="Ortiz-Santana B."/>
            <person name="Ovrebo C."/>
            <person name="Racz N."/>
            <person name="Riley R."/>
            <person name="Savchenko A."/>
            <person name="Shiryaev A."/>
            <person name="Soop K."/>
            <person name="Spirin V."/>
            <person name="Szebenyi C."/>
            <person name="Tomsovsky M."/>
            <person name="Tulloss R.E."/>
            <person name="Uehling J."/>
            <person name="Grigoriev I.V."/>
            <person name="Vagvolgyi C."/>
            <person name="Papp T."/>
            <person name="Martin F.M."/>
            <person name="Miettinen O."/>
            <person name="Hibbett D.S."/>
            <person name="Nagy L.G."/>
        </authorList>
    </citation>
    <scope>NUCLEOTIDE SEQUENCE [LARGE SCALE GENOMIC DNA]</scope>
    <source>
        <strain evidence="2 3">CBS 309.79</strain>
    </source>
</reference>
<dbReference type="EMBL" id="ML178820">
    <property type="protein sequence ID" value="TFL03325.1"/>
    <property type="molecule type" value="Genomic_DNA"/>
</dbReference>
<proteinExistence type="predicted"/>
<protein>
    <submittedName>
        <fullName evidence="2">Uncharacterized protein</fullName>
    </submittedName>
</protein>
<evidence type="ECO:0000256" key="1">
    <source>
        <dbReference type="SAM" id="MobiDB-lite"/>
    </source>
</evidence>
<gene>
    <name evidence="2" type="ORF">BDV98DRAFT_581325</name>
</gene>
<accession>A0A5C3QMX4</accession>
<sequence length="396" mass="44829">MFAYFRRSVETTGGPSARRKRDGGINSSQQPDQKSPFPSVRHPFGTSLRGQIASPVQYPHVIPPHREETNLTKAELDKRLKSEMEARLCELGWGSELTRSLTSTIDEERQRIWEKIPSWEKIAAEPLPDDGTESLLPKFDEALTTLRSRRLTSEAVERMEAALDALTEIHHDYVCRYYVAPLVGDIYRMPPFQEAIFAVFPEPGPSAPTIVPEEPDDATVDASLALARVSFFVLPEYSLFCIHFLSAKRPDVWNAKNLHFFDALVPVIESISWQCGLDPKTATHKELRDASHVLLRCQHHLCRQEGRKGGSADEVLYKPKDMVCHWSEHMSGKSVYAYSEFKKYAYSEFKKYVEQGPGKKHVRELLAAGASSPKLFRAKLSSRIRTCVAVLLDLTL</sequence>
<evidence type="ECO:0000313" key="2">
    <source>
        <dbReference type="EMBL" id="TFL03325.1"/>
    </source>
</evidence>
<organism evidence="2 3">
    <name type="scientific">Pterulicium gracile</name>
    <dbReference type="NCBI Taxonomy" id="1884261"/>
    <lineage>
        <taxon>Eukaryota</taxon>
        <taxon>Fungi</taxon>
        <taxon>Dikarya</taxon>
        <taxon>Basidiomycota</taxon>
        <taxon>Agaricomycotina</taxon>
        <taxon>Agaricomycetes</taxon>
        <taxon>Agaricomycetidae</taxon>
        <taxon>Agaricales</taxon>
        <taxon>Pleurotineae</taxon>
        <taxon>Pterulaceae</taxon>
        <taxon>Pterulicium</taxon>
    </lineage>
</organism>
<name>A0A5C3QMX4_9AGAR</name>
<keyword evidence="3" id="KW-1185">Reference proteome</keyword>